<dbReference type="InterPro" id="IPR015943">
    <property type="entry name" value="WD40/YVTN_repeat-like_dom_sf"/>
</dbReference>
<gene>
    <name evidence="1" type="ORF">M422DRAFT_189641</name>
</gene>
<evidence type="ECO:0000313" key="2">
    <source>
        <dbReference type="Proteomes" id="UP000054279"/>
    </source>
</evidence>
<evidence type="ECO:0000313" key="1">
    <source>
        <dbReference type="EMBL" id="KIJ28510.1"/>
    </source>
</evidence>
<dbReference type="Gene3D" id="2.130.10.10">
    <property type="entry name" value="YVTN repeat-like/Quinoprotein amine dehydrogenase"/>
    <property type="match status" value="1"/>
</dbReference>
<dbReference type="EMBL" id="KN837304">
    <property type="protein sequence ID" value="KIJ28510.1"/>
    <property type="molecule type" value="Genomic_DNA"/>
</dbReference>
<dbReference type="SUPFAM" id="SSF50978">
    <property type="entry name" value="WD40 repeat-like"/>
    <property type="match status" value="1"/>
</dbReference>
<sequence length="141" mass="15589">GSDAKLIIWSIPNKRREDTVYCNANGDVTDIAWVSLQPTALSLIFGCADGSIHIMNANLSAFRHTRIIEAFAGPVQKLDFDPFQQRLAAVGEGELKVWDVNGDWSISLHATEFSTGFIAKTVHFFDQGHGILVGFLESHRM</sequence>
<organism evidence="1 2">
    <name type="scientific">Sphaerobolus stellatus (strain SS14)</name>
    <dbReference type="NCBI Taxonomy" id="990650"/>
    <lineage>
        <taxon>Eukaryota</taxon>
        <taxon>Fungi</taxon>
        <taxon>Dikarya</taxon>
        <taxon>Basidiomycota</taxon>
        <taxon>Agaricomycotina</taxon>
        <taxon>Agaricomycetes</taxon>
        <taxon>Phallomycetidae</taxon>
        <taxon>Geastrales</taxon>
        <taxon>Sphaerobolaceae</taxon>
        <taxon>Sphaerobolus</taxon>
    </lineage>
</organism>
<name>A0A0C9UTL8_SPHS4</name>
<dbReference type="HOGENOM" id="CLU_131288_0_0_1"/>
<dbReference type="OrthoDB" id="3238562at2759"/>
<accession>A0A0C9UTL8</accession>
<dbReference type="AlphaFoldDB" id="A0A0C9UTL8"/>
<dbReference type="InterPro" id="IPR036322">
    <property type="entry name" value="WD40_repeat_dom_sf"/>
</dbReference>
<proteinExistence type="predicted"/>
<feature type="non-terminal residue" evidence="1">
    <location>
        <position position="1"/>
    </location>
</feature>
<dbReference type="Proteomes" id="UP000054279">
    <property type="component" value="Unassembled WGS sequence"/>
</dbReference>
<keyword evidence="2" id="KW-1185">Reference proteome</keyword>
<reference evidence="1 2" key="1">
    <citation type="submission" date="2014-06" db="EMBL/GenBank/DDBJ databases">
        <title>Evolutionary Origins and Diversification of the Mycorrhizal Mutualists.</title>
        <authorList>
            <consortium name="DOE Joint Genome Institute"/>
            <consortium name="Mycorrhizal Genomics Consortium"/>
            <person name="Kohler A."/>
            <person name="Kuo A."/>
            <person name="Nagy L.G."/>
            <person name="Floudas D."/>
            <person name="Copeland A."/>
            <person name="Barry K.W."/>
            <person name="Cichocki N."/>
            <person name="Veneault-Fourrey C."/>
            <person name="LaButti K."/>
            <person name="Lindquist E.A."/>
            <person name="Lipzen A."/>
            <person name="Lundell T."/>
            <person name="Morin E."/>
            <person name="Murat C."/>
            <person name="Riley R."/>
            <person name="Ohm R."/>
            <person name="Sun H."/>
            <person name="Tunlid A."/>
            <person name="Henrissat B."/>
            <person name="Grigoriev I.V."/>
            <person name="Hibbett D.S."/>
            <person name="Martin F."/>
        </authorList>
    </citation>
    <scope>NUCLEOTIDE SEQUENCE [LARGE SCALE GENOMIC DNA]</scope>
    <source>
        <strain evidence="1 2">SS14</strain>
    </source>
</reference>
<protein>
    <submittedName>
        <fullName evidence="1">Unplaced genomic scaffold SPHSTscaffold_229, whole genome shotgun sequence</fullName>
    </submittedName>
</protein>